<reference evidence="2 3" key="1">
    <citation type="submission" date="2014-04" db="EMBL/GenBank/DDBJ databases">
        <title>Draft Genome Sequence of Synergistes jonesii.</title>
        <authorList>
            <person name="Coil D.A."/>
            <person name="Eisen J.A."/>
            <person name="Holland-Moritz H.E."/>
        </authorList>
    </citation>
    <scope>NUCLEOTIDE SEQUENCE [LARGE SCALE GENOMIC DNA]</scope>
    <source>
        <strain evidence="2 3">78-1</strain>
    </source>
</reference>
<name>A0A073IR16_9BACT</name>
<evidence type="ECO:0000259" key="1">
    <source>
        <dbReference type="Pfam" id="PF07085"/>
    </source>
</evidence>
<evidence type="ECO:0000313" key="2">
    <source>
        <dbReference type="EMBL" id="KEJ91916.1"/>
    </source>
</evidence>
<dbReference type="InterPro" id="IPR010766">
    <property type="entry name" value="DRTGG"/>
</dbReference>
<dbReference type="STRING" id="2754.EH55_05900"/>
<dbReference type="Gene3D" id="3.40.1390.20">
    <property type="entry name" value="HprK N-terminal domain-like"/>
    <property type="match status" value="1"/>
</dbReference>
<evidence type="ECO:0000313" key="3">
    <source>
        <dbReference type="Proteomes" id="UP000027665"/>
    </source>
</evidence>
<dbReference type="GeneID" id="90983817"/>
<dbReference type="Pfam" id="PF07085">
    <property type="entry name" value="DRTGG"/>
    <property type="match status" value="1"/>
</dbReference>
<proteinExistence type="predicted"/>
<dbReference type="RefSeq" id="WP_037976594.1">
    <property type="nucleotide sequence ID" value="NZ_JMKI01000036.1"/>
</dbReference>
<keyword evidence="2" id="KW-0418">Kinase</keyword>
<keyword evidence="3" id="KW-1185">Reference proteome</keyword>
<sequence length="112" mass="11872">MTIKEICTLLGGEVLCAGEGNREIAGAIAGDLLSFIMGTAKEGYLWITIQAHLNVAAVAVLKDLPLIILASGRRAPDDLIERCNAEKITLLSVPQSVYEVCAELALHGLKGQ</sequence>
<keyword evidence="2" id="KW-0808">Transferase</keyword>
<dbReference type="GO" id="GO:0016301">
    <property type="term" value="F:kinase activity"/>
    <property type="evidence" value="ECO:0007669"/>
    <property type="project" value="UniProtKB-KW"/>
</dbReference>
<dbReference type="OrthoDB" id="9800356at2"/>
<gene>
    <name evidence="2" type="ORF">EH55_05900</name>
</gene>
<feature type="domain" description="DRTGG" evidence="1">
    <location>
        <begin position="5"/>
        <end position="104"/>
    </location>
</feature>
<protein>
    <submittedName>
        <fullName evidence="2">Serine kinase</fullName>
    </submittedName>
</protein>
<dbReference type="AlphaFoldDB" id="A0A073IR16"/>
<comment type="caution">
    <text evidence="2">The sequence shown here is derived from an EMBL/GenBank/DDBJ whole genome shotgun (WGS) entry which is preliminary data.</text>
</comment>
<dbReference type="eggNOG" id="COG4109">
    <property type="taxonomic scope" value="Bacteria"/>
</dbReference>
<organism evidence="2 3">
    <name type="scientific">Synergistes jonesii</name>
    <dbReference type="NCBI Taxonomy" id="2754"/>
    <lineage>
        <taxon>Bacteria</taxon>
        <taxon>Thermotogati</taxon>
        <taxon>Synergistota</taxon>
        <taxon>Synergistia</taxon>
        <taxon>Synergistales</taxon>
        <taxon>Synergistaceae</taxon>
        <taxon>Synergistes</taxon>
    </lineage>
</organism>
<dbReference type="InterPro" id="IPR028979">
    <property type="entry name" value="Ser_kin/Pase_Hpr-like_N_sf"/>
</dbReference>
<accession>A0A073IR16</accession>
<dbReference type="Proteomes" id="UP000027665">
    <property type="component" value="Unassembled WGS sequence"/>
</dbReference>
<dbReference type="EMBL" id="JMKI01000036">
    <property type="protein sequence ID" value="KEJ91916.1"/>
    <property type="molecule type" value="Genomic_DNA"/>
</dbReference>
<dbReference type="SUPFAM" id="SSF75138">
    <property type="entry name" value="HprK N-terminal domain-like"/>
    <property type="match status" value="1"/>
</dbReference>